<dbReference type="Proteomes" id="UP000181790">
    <property type="component" value="Unassembled WGS sequence"/>
</dbReference>
<protein>
    <submittedName>
        <fullName evidence="2">PorT</fullName>
    </submittedName>
</protein>
<dbReference type="AlphaFoldDB" id="A0A1S2VD39"/>
<comment type="caution">
    <text evidence="2">The sequence shown here is derived from an EMBL/GenBank/DDBJ whole genome shotgun (WGS) entry which is preliminary data.</text>
</comment>
<accession>A0A1S2VD39</accession>
<evidence type="ECO:0000313" key="2">
    <source>
        <dbReference type="EMBL" id="OIN56330.1"/>
    </source>
</evidence>
<dbReference type="Pfam" id="PF13568">
    <property type="entry name" value="OMP_b-brl_2"/>
    <property type="match status" value="1"/>
</dbReference>
<dbReference type="InterPro" id="IPR025665">
    <property type="entry name" value="Beta-barrel_OMP_2"/>
</dbReference>
<keyword evidence="3" id="KW-1185">Reference proteome</keyword>
<sequence>MDTSYVRHRLYLHRTKILLGALFALVLSTDLHAQGYAYTRKHLEHYDDKIIHYGFFFAAPVTRFNIKYSNAFVTADSASRIYSPNKTSFRVGFVTNAYLTDAFDIRTTPSISLYSREVKYDYPGGTSRSETRESAWLDIPLLIKYKSQRRNNTRMYLLAGGSFAIETNVRKKEAFGSTRLSTNTTDFTVEYGIGFEQFFEYFKFSPEIRFSHGIPNMFRPTNNTASLGIRKLTTHGVTIYINFE</sequence>
<gene>
    <name evidence="2" type="ORF">BLX24_25200</name>
</gene>
<evidence type="ECO:0000313" key="3">
    <source>
        <dbReference type="Proteomes" id="UP000181790"/>
    </source>
</evidence>
<feature type="domain" description="Outer membrane protein beta-barrel" evidence="1">
    <location>
        <begin position="51"/>
        <end position="218"/>
    </location>
</feature>
<reference evidence="2 3" key="1">
    <citation type="submission" date="2016-10" db="EMBL/GenBank/DDBJ databases">
        <title>Arsenicibacter rosenii gen. nov., sp. nov., an efficient arsenic-methylating bacterium isolated from an arsenic-contaminated paddy soil.</title>
        <authorList>
            <person name="Huang K."/>
        </authorList>
    </citation>
    <scope>NUCLEOTIDE SEQUENCE [LARGE SCALE GENOMIC DNA]</scope>
    <source>
        <strain evidence="2 3">SM-1</strain>
    </source>
</reference>
<evidence type="ECO:0000259" key="1">
    <source>
        <dbReference type="Pfam" id="PF13568"/>
    </source>
</evidence>
<organism evidence="2 3">
    <name type="scientific">Arsenicibacter rosenii</name>
    <dbReference type="NCBI Taxonomy" id="1750698"/>
    <lineage>
        <taxon>Bacteria</taxon>
        <taxon>Pseudomonadati</taxon>
        <taxon>Bacteroidota</taxon>
        <taxon>Cytophagia</taxon>
        <taxon>Cytophagales</taxon>
        <taxon>Spirosomataceae</taxon>
        <taxon>Arsenicibacter</taxon>
    </lineage>
</organism>
<dbReference type="EMBL" id="MORL01000024">
    <property type="protein sequence ID" value="OIN56330.1"/>
    <property type="molecule type" value="Genomic_DNA"/>
</dbReference>
<proteinExistence type="predicted"/>
<dbReference type="OrthoDB" id="1467485at2"/>
<name>A0A1S2VD39_9BACT</name>